<dbReference type="EMBL" id="CP069102">
    <property type="protein sequence ID" value="QSS49199.1"/>
    <property type="molecule type" value="Genomic_DNA"/>
</dbReference>
<dbReference type="Proteomes" id="UP000663419">
    <property type="component" value="Chromosome 1"/>
</dbReference>
<evidence type="ECO:0000256" key="1">
    <source>
        <dbReference type="SAM" id="MobiDB-lite"/>
    </source>
</evidence>
<name>A0A8A1L529_AJEC8</name>
<accession>A0A8A1L529</accession>
<dbReference type="VEuPathDB" id="FungiDB:I7I53_09492"/>
<evidence type="ECO:0000313" key="3">
    <source>
        <dbReference type="Proteomes" id="UP000663419"/>
    </source>
</evidence>
<dbReference type="AlphaFoldDB" id="A0A8A1L529"/>
<protein>
    <submittedName>
        <fullName evidence="2">Uncharacterized protein</fullName>
    </submittedName>
</protein>
<sequence length="68" mass="7504">MHSINCKQVTPSQNQAISSSLPPACKESPGKKISNKLMLLVSFSNILNRTRTAIMESSKCQEGIYIHI</sequence>
<proteinExistence type="predicted"/>
<evidence type="ECO:0000313" key="2">
    <source>
        <dbReference type="EMBL" id="QSS49199.1"/>
    </source>
</evidence>
<reference evidence="2" key="1">
    <citation type="submission" date="2021-01" db="EMBL/GenBank/DDBJ databases">
        <title>Chromosome-level genome assembly of a human fungal pathogen reveals clustering of transcriptionally co-regulated genes.</title>
        <authorList>
            <person name="Voorhies M."/>
            <person name="Cohen S."/>
            <person name="Shea T.P."/>
            <person name="Petrus S."/>
            <person name="Munoz J.F."/>
            <person name="Poplawski S."/>
            <person name="Goldman W.E."/>
            <person name="Michael T."/>
            <person name="Cuomo C.A."/>
            <person name="Sil A."/>
            <person name="Beyhan S."/>
        </authorList>
    </citation>
    <scope>NUCLEOTIDE SEQUENCE</scope>
    <source>
        <strain evidence="2">H88</strain>
    </source>
</reference>
<feature type="compositionally biased region" description="Polar residues" evidence="1">
    <location>
        <begin position="1"/>
        <end position="21"/>
    </location>
</feature>
<gene>
    <name evidence="2" type="ORF">I7I53_09492</name>
</gene>
<organism evidence="2 3">
    <name type="scientific">Ajellomyces capsulatus (strain H88)</name>
    <name type="common">Darling's disease fungus</name>
    <name type="synonym">Histoplasma capsulatum</name>
    <dbReference type="NCBI Taxonomy" id="544711"/>
    <lineage>
        <taxon>Eukaryota</taxon>
        <taxon>Fungi</taxon>
        <taxon>Dikarya</taxon>
        <taxon>Ascomycota</taxon>
        <taxon>Pezizomycotina</taxon>
        <taxon>Eurotiomycetes</taxon>
        <taxon>Eurotiomycetidae</taxon>
        <taxon>Onygenales</taxon>
        <taxon>Ajellomycetaceae</taxon>
        <taxon>Histoplasma</taxon>
    </lineage>
</organism>
<feature type="region of interest" description="Disordered" evidence="1">
    <location>
        <begin position="1"/>
        <end position="24"/>
    </location>
</feature>